<dbReference type="InterPro" id="IPR039418">
    <property type="entry name" value="LexA-like"/>
</dbReference>
<dbReference type="Proteomes" id="UP000683575">
    <property type="component" value="Chromosome"/>
</dbReference>
<evidence type="ECO:0000313" key="3">
    <source>
        <dbReference type="Proteomes" id="UP000683575"/>
    </source>
</evidence>
<dbReference type="KEGG" id="nps:KRR39_03455"/>
<sequence length="103" mass="11566">MRRELATWGLAVVRGRSMRPTLRDGDRLLVRHGAAPRPGDLVVVRLPDGVVAVKRATMRRDGGWWVERDNPDEGVDSWQVGAIPEADVLAVVRLRVWPLRRPG</sequence>
<name>A0A975Y2C1_9ACTN</name>
<gene>
    <name evidence="2" type="ORF">KRR39_03455</name>
</gene>
<evidence type="ECO:0000259" key="1">
    <source>
        <dbReference type="Pfam" id="PF00717"/>
    </source>
</evidence>
<proteinExistence type="predicted"/>
<dbReference type="AlphaFoldDB" id="A0A975Y2C1"/>
<dbReference type="Pfam" id="PF00717">
    <property type="entry name" value="Peptidase_S24"/>
    <property type="match status" value="1"/>
</dbReference>
<organism evidence="2 3">
    <name type="scientific">Nocardioides panacis</name>
    <dbReference type="NCBI Taxonomy" id="2849501"/>
    <lineage>
        <taxon>Bacteria</taxon>
        <taxon>Bacillati</taxon>
        <taxon>Actinomycetota</taxon>
        <taxon>Actinomycetes</taxon>
        <taxon>Propionibacteriales</taxon>
        <taxon>Nocardioidaceae</taxon>
        <taxon>Nocardioides</taxon>
    </lineage>
</organism>
<keyword evidence="3" id="KW-1185">Reference proteome</keyword>
<feature type="domain" description="Peptidase S24/S26A/S26B/S26C" evidence="1">
    <location>
        <begin position="11"/>
        <end position="72"/>
    </location>
</feature>
<dbReference type="InterPro" id="IPR015927">
    <property type="entry name" value="Peptidase_S24_S26A/B/C"/>
</dbReference>
<evidence type="ECO:0000313" key="2">
    <source>
        <dbReference type="EMBL" id="QWZ10402.1"/>
    </source>
</evidence>
<dbReference type="EMBL" id="CP077062">
    <property type="protein sequence ID" value="QWZ10402.1"/>
    <property type="molecule type" value="Genomic_DNA"/>
</dbReference>
<accession>A0A975Y2C1</accession>
<protein>
    <submittedName>
        <fullName evidence="2">S24 family peptidase</fullName>
    </submittedName>
</protein>
<reference evidence="2" key="1">
    <citation type="submission" date="2021-06" db="EMBL/GenBank/DDBJ databases">
        <title>Complete genome sequence of Nocardioides sp. G188.</title>
        <authorList>
            <person name="Im W.-T."/>
        </authorList>
    </citation>
    <scope>NUCLEOTIDE SEQUENCE</scope>
    <source>
        <strain evidence="2">G188</strain>
    </source>
</reference>
<dbReference type="CDD" id="cd06529">
    <property type="entry name" value="S24_LexA-like"/>
    <property type="match status" value="1"/>
</dbReference>